<accession>A0A1E3KVI6</accession>
<dbReference type="EMBL" id="MCOL01000001">
    <property type="protein sequence ID" value="ODO62884.1"/>
    <property type="molecule type" value="Genomic_DNA"/>
</dbReference>
<dbReference type="Pfam" id="PF09586">
    <property type="entry name" value="YfhO"/>
    <property type="match status" value="1"/>
</dbReference>
<protein>
    <submittedName>
        <fullName evidence="1">Uncharacterized protein</fullName>
    </submittedName>
</protein>
<evidence type="ECO:0000313" key="2">
    <source>
        <dbReference type="Proteomes" id="UP000094892"/>
    </source>
</evidence>
<dbReference type="InterPro" id="IPR018580">
    <property type="entry name" value="Uncharacterised_YfhO"/>
</dbReference>
<proteinExistence type="predicted"/>
<dbReference type="RefSeq" id="WP_063722111.1">
    <property type="nucleotide sequence ID" value="NZ_AP028145.1"/>
</dbReference>
<dbReference type="PATRIC" id="fig|1590.231.peg.2608"/>
<organism evidence="1 2">
    <name type="scientific">Lactiplantibacillus plantarum</name>
    <name type="common">Lactobacillus plantarum</name>
    <dbReference type="NCBI Taxonomy" id="1590"/>
    <lineage>
        <taxon>Bacteria</taxon>
        <taxon>Bacillati</taxon>
        <taxon>Bacillota</taxon>
        <taxon>Bacilli</taxon>
        <taxon>Lactobacillales</taxon>
        <taxon>Lactobacillaceae</taxon>
        <taxon>Lactiplantibacillus</taxon>
    </lineage>
</organism>
<comment type="caution">
    <text evidence="1">The sequence shown here is derived from an EMBL/GenBank/DDBJ whole genome shotgun (WGS) entry which is preliminary data.</text>
</comment>
<dbReference type="Proteomes" id="UP000094892">
    <property type="component" value="Unassembled WGS sequence"/>
</dbReference>
<dbReference type="AlphaFoldDB" id="A0A1E3KVI6"/>
<sequence length="983" mass="110569">MRHLGKVPVWITYTVAFIILTCIIYSPLFLDGRSLIWTVDGISQHLPILTAFQKMLKGIGTQSLFGWSWNLGLGADQMTTFAYYVVGDPFNYLVALFPTTKIEFAYQFLILIRLYATGLAFLTFARIWHFSRLSLLIGSLTYTFTAFALHIGMHHPFFLLPLIFFPLLCWGIERVFRGKSWWPLAIVIAITVASNVYFAYVLALGSVIYTIWRYWQQYRQTKTYTRFWQLIYHLLSAVLVGVACAAVLVIPTVLAMLHSTRTGGQFANGLSLYPLSYYIALPNLVLNSDGMPFWVILGISSLTWLAILHSLRHFKQRWDLNSLLIILLVGLLLPAVAATFNVLSSPSNRWLLLSTLLFSVLTMRLIDDWKKLDSWDYRLFLGASVGLIIIIWVVNGFTFNVSARDLISYILLFVLITWFIGSSAMHLSRLTLIIGCFTLLCLNLINTGFGATMTSSGVANPQQLYRGSATSWINKYLDGAQKALPRNDNFYRTTLTPGFYARGAASGKKNISMLLGTHDIASYFSVQNRSISQFSQSIGNQEADPNSPLSTADGRTTTRNLLGVRYIFELADRYDPKNIPVGYHALKNNDGHVRIFKDQPVAGGLSNKTGTIVFVNDNFLPLVSTQNAQISAAKYQRLNAVDKEQAMIQAPITDKPITGVKQVQPQKMATTVPYTVKVRNVTDRPVNSSSRLSQKLVTTNKKIVNDNQTTNKDGLHQLVSDCQGHQLTYDLILDHPEKWQNKELYLEVSGMTMVKPTLNQFLQNNAANAVFANRPNTTLAKIQQFRQALHTDWQLSGYYLSASTAYRSNNFSQQSPTNLSNYSIRKRVILNLGYSSHLRRIVTVRFSQVPELKIHHVKLMAVGFKGRYQRQIKAIQKHGLKQQKVTNNTITGRTQAQTASVLTTSIPYSTGWHLTVDDKPTKTQVVNTGFVGAKIPAGQHKVKLQYHTPGLRLGAIISLIGLLLLLVSILWQSHAWLHNQSNQ</sequence>
<evidence type="ECO:0000313" key="1">
    <source>
        <dbReference type="EMBL" id="ODO62884.1"/>
    </source>
</evidence>
<dbReference type="PANTHER" id="PTHR38454">
    <property type="entry name" value="INTEGRAL MEMBRANE PROTEIN-RELATED"/>
    <property type="match status" value="1"/>
</dbReference>
<gene>
    <name evidence="1" type="ORF">LPJSA22_02902</name>
</gene>
<dbReference type="PANTHER" id="PTHR38454:SF1">
    <property type="entry name" value="INTEGRAL MEMBRANE PROTEIN"/>
    <property type="match status" value="1"/>
</dbReference>
<name>A0A1E3KVI6_LACPN</name>
<reference evidence="1 2" key="1">
    <citation type="submission" date="2016-08" db="EMBL/GenBank/DDBJ databases">
        <title>Genome sequencing of Lactobacillus plantarum JSA22, isolated from fermented soybean paste.</title>
        <authorList>
            <person name="Choi H.S."/>
        </authorList>
    </citation>
    <scope>NUCLEOTIDE SEQUENCE [LARGE SCALE GENOMIC DNA]</scope>
    <source>
        <strain evidence="1 2">JSA22</strain>
    </source>
</reference>